<evidence type="ECO:0000313" key="1">
    <source>
        <dbReference type="EMBL" id="MEQ2243750.1"/>
    </source>
</evidence>
<proteinExistence type="predicted"/>
<comment type="caution">
    <text evidence="1">The sequence shown here is derived from an EMBL/GenBank/DDBJ whole genome shotgun (WGS) entry which is preliminary data.</text>
</comment>
<reference evidence="1 2" key="1">
    <citation type="submission" date="2021-06" db="EMBL/GenBank/DDBJ databases">
        <authorList>
            <person name="Palmer J.M."/>
        </authorList>
    </citation>
    <scope>NUCLEOTIDE SEQUENCE [LARGE SCALE GENOMIC DNA]</scope>
    <source>
        <strain evidence="2">if_2019</strain>
        <tissue evidence="1">Muscle</tissue>
    </source>
</reference>
<dbReference type="Proteomes" id="UP001482620">
    <property type="component" value="Unassembled WGS sequence"/>
</dbReference>
<accession>A0ABV0UET1</accession>
<protein>
    <submittedName>
        <fullName evidence="1">Uncharacterized protein</fullName>
    </submittedName>
</protein>
<keyword evidence="2" id="KW-1185">Reference proteome</keyword>
<organism evidence="1 2">
    <name type="scientific">Ilyodon furcidens</name>
    <name type="common">goldbreast splitfin</name>
    <dbReference type="NCBI Taxonomy" id="33524"/>
    <lineage>
        <taxon>Eukaryota</taxon>
        <taxon>Metazoa</taxon>
        <taxon>Chordata</taxon>
        <taxon>Craniata</taxon>
        <taxon>Vertebrata</taxon>
        <taxon>Euteleostomi</taxon>
        <taxon>Actinopterygii</taxon>
        <taxon>Neopterygii</taxon>
        <taxon>Teleostei</taxon>
        <taxon>Neoteleostei</taxon>
        <taxon>Acanthomorphata</taxon>
        <taxon>Ovalentaria</taxon>
        <taxon>Atherinomorphae</taxon>
        <taxon>Cyprinodontiformes</taxon>
        <taxon>Goodeidae</taxon>
        <taxon>Ilyodon</taxon>
    </lineage>
</organism>
<name>A0ABV0UET1_9TELE</name>
<sequence length="118" mass="13578">MVSSVSDTFSSMSPSWSKSLTTFHLQKVFSNRSFSVEKGAESESTENQKRCLRRLLCWFYLFAPPLSCVKYQYLHRNGIFLPTQHGKKSNFWQCFPFSMSCELSGVLALLSLWLCRGT</sequence>
<gene>
    <name evidence="1" type="ORF">ILYODFUR_010061</name>
</gene>
<evidence type="ECO:0000313" key="2">
    <source>
        <dbReference type="Proteomes" id="UP001482620"/>
    </source>
</evidence>
<dbReference type="EMBL" id="JAHRIQ010070232">
    <property type="protein sequence ID" value="MEQ2243750.1"/>
    <property type="molecule type" value="Genomic_DNA"/>
</dbReference>